<dbReference type="InterPro" id="IPR005128">
    <property type="entry name" value="Acetolactate_a_deCO2ase"/>
</dbReference>
<gene>
    <name evidence="10" type="ORF">UFOPK3522_01802</name>
</gene>
<evidence type="ECO:0000256" key="7">
    <source>
        <dbReference type="ARBA" id="ARBA00023061"/>
    </source>
</evidence>
<proteinExistence type="inferred from homology"/>
<dbReference type="PANTHER" id="PTHR35524">
    <property type="entry name" value="ALPHA-ACETOLACTATE DECARBOXYLASE"/>
    <property type="match status" value="1"/>
</dbReference>
<protein>
    <recommendedName>
        <fullName evidence="5">Alpha-acetolactate decarboxylase</fullName>
        <ecNumber evidence="4">4.1.1.5</ecNumber>
    </recommendedName>
</protein>
<reference evidence="10" key="1">
    <citation type="submission" date="2020-05" db="EMBL/GenBank/DDBJ databases">
        <authorList>
            <person name="Chiriac C."/>
            <person name="Salcher M."/>
            <person name="Ghai R."/>
            <person name="Kavagutti S V."/>
        </authorList>
    </citation>
    <scope>NUCLEOTIDE SEQUENCE</scope>
</reference>
<evidence type="ECO:0000256" key="6">
    <source>
        <dbReference type="ARBA" id="ARBA00022793"/>
    </source>
</evidence>
<keyword evidence="7" id="KW-0005">Acetoin biosynthesis</keyword>
<comment type="catalytic activity">
    <reaction evidence="1">
        <text>(2S)-2-acetolactate + H(+) = (R)-acetoin + CO2</text>
        <dbReference type="Rhea" id="RHEA:21580"/>
        <dbReference type="ChEBI" id="CHEBI:15378"/>
        <dbReference type="ChEBI" id="CHEBI:15686"/>
        <dbReference type="ChEBI" id="CHEBI:16526"/>
        <dbReference type="ChEBI" id="CHEBI:58476"/>
        <dbReference type="EC" id="4.1.1.5"/>
    </reaction>
</comment>
<dbReference type="UniPathway" id="UPA00626">
    <property type="reaction ID" value="UER00678"/>
</dbReference>
<evidence type="ECO:0000256" key="9">
    <source>
        <dbReference type="SAM" id="MobiDB-lite"/>
    </source>
</evidence>
<evidence type="ECO:0000256" key="3">
    <source>
        <dbReference type="ARBA" id="ARBA00007106"/>
    </source>
</evidence>
<feature type="compositionally biased region" description="Basic and acidic residues" evidence="9">
    <location>
        <begin position="245"/>
        <end position="260"/>
    </location>
</feature>
<accession>A0A6J6A3K1</accession>
<dbReference type="Pfam" id="PF03306">
    <property type="entry name" value="AAL_decarboxy"/>
    <property type="match status" value="1"/>
</dbReference>
<dbReference type="Gene3D" id="3.30.1330.80">
    <property type="entry name" value="Hypothetical protein, similar to alpha- acetolactate decarboxylase, domain 2"/>
    <property type="match status" value="2"/>
</dbReference>
<dbReference type="EMBL" id="CAESAO010000254">
    <property type="protein sequence ID" value="CAB4347670.1"/>
    <property type="molecule type" value="Genomic_DNA"/>
</dbReference>
<dbReference type="AlphaFoldDB" id="A0A6J6A3K1"/>
<dbReference type="GO" id="GO:0047605">
    <property type="term" value="F:acetolactate decarboxylase activity"/>
    <property type="evidence" value="ECO:0007669"/>
    <property type="project" value="UniProtKB-EC"/>
</dbReference>
<dbReference type="SUPFAM" id="SSF117856">
    <property type="entry name" value="AF0104/ALDC/Ptd012-like"/>
    <property type="match status" value="1"/>
</dbReference>
<evidence type="ECO:0000256" key="2">
    <source>
        <dbReference type="ARBA" id="ARBA00005170"/>
    </source>
</evidence>
<keyword evidence="8" id="KW-0456">Lyase</keyword>
<comment type="pathway">
    <text evidence="2">Polyol metabolism; (R,R)-butane-2,3-diol biosynthesis; (R,R)-butane-2,3-diol from pyruvate: step 2/3.</text>
</comment>
<name>A0A6J6A3K1_9ZZZZ</name>
<dbReference type="GO" id="GO:0045151">
    <property type="term" value="P:acetoin biosynthetic process"/>
    <property type="evidence" value="ECO:0007669"/>
    <property type="project" value="UniProtKB-KW"/>
</dbReference>
<evidence type="ECO:0000256" key="1">
    <source>
        <dbReference type="ARBA" id="ARBA00001784"/>
    </source>
</evidence>
<evidence type="ECO:0000256" key="4">
    <source>
        <dbReference type="ARBA" id="ARBA00013204"/>
    </source>
</evidence>
<evidence type="ECO:0000256" key="5">
    <source>
        <dbReference type="ARBA" id="ARBA00020164"/>
    </source>
</evidence>
<sequence length="260" mass="27821">MTALDPALIHALNVRLVDHAELGASPADHAVVQISTIAAVLDRRYDGDATIGEVLAAGDFGVGTLNGLDGELIIVDGEAWQAPAEGPVRRVGDDELTPFAVATRFVTDEIVEIESPLDHAALIALMEQHAPPASGCDAVRIDGSFPALHLRTVAPQTKPYPPFEQIIANQTEWRYENLRGTIVGFRFPHAADSVEMAGHHLHFISDDRTKAGHVLECSAGPATLRIETVGAMRLELPPGVELPGPDDRPTEEHLRAIEGG</sequence>
<dbReference type="PIRSF" id="PIRSF001332">
    <property type="entry name" value="Acetolac_decarb"/>
    <property type="match status" value="1"/>
</dbReference>
<comment type="similarity">
    <text evidence="3">Belongs to the alpha-acetolactate decarboxylase family.</text>
</comment>
<organism evidence="10">
    <name type="scientific">freshwater metagenome</name>
    <dbReference type="NCBI Taxonomy" id="449393"/>
    <lineage>
        <taxon>unclassified sequences</taxon>
        <taxon>metagenomes</taxon>
        <taxon>ecological metagenomes</taxon>
    </lineage>
</organism>
<feature type="region of interest" description="Disordered" evidence="9">
    <location>
        <begin position="238"/>
        <end position="260"/>
    </location>
</feature>
<dbReference type="CDD" id="cd17299">
    <property type="entry name" value="acetolactate_decarboxylase"/>
    <property type="match status" value="1"/>
</dbReference>
<keyword evidence="6" id="KW-0210">Decarboxylase</keyword>
<dbReference type="PANTHER" id="PTHR35524:SF1">
    <property type="entry name" value="ALPHA-ACETOLACTATE DECARBOXYLASE"/>
    <property type="match status" value="1"/>
</dbReference>
<evidence type="ECO:0000313" key="10">
    <source>
        <dbReference type="EMBL" id="CAB4347670.1"/>
    </source>
</evidence>
<dbReference type="NCBIfam" id="TIGR01252">
    <property type="entry name" value="acetolac_decarb"/>
    <property type="match status" value="1"/>
</dbReference>
<dbReference type="EC" id="4.1.1.5" evidence="4"/>
<evidence type="ECO:0000256" key="8">
    <source>
        <dbReference type="ARBA" id="ARBA00023239"/>
    </source>
</evidence>